<evidence type="ECO:0000313" key="3">
    <source>
        <dbReference type="EMBL" id="GBF32476.1"/>
    </source>
</evidence>
<dbReference type="InterPro" id="IPR000873">
    <property type="entry name" value="AMP-dep_synth/lig_dom"/>
</dbReference>
<dbReference type="EMBL" id="BFAV01000036">
    <property type="protein sequence ID" value="GBF32476.1"/>
    <property type="molecule type" value="Genomic_DNA"/>
</dbReference>
<organism evidence="3 4">
    <name type="scientific">Desulfocucumis palustris</name>
    <dbReference type="NCBI Taxonomy" id="1898651"/>
    <lineage>
        <taxon>Bacteria</taxon>
        <taxon>Bacillati</taxon>
        <taxon>Bacillota</taxon>
        <taxon>Clostridia</taxon>
        <taxon>Eubacteriales</taxon>
        <taxon>Desulfocucumaceae</taxon>
        <taxon>Desulfocucumis</taxon>
    </lineage>
</organism>
<evidence type="ECO:0000259" key="2">
    <source>
        <dbReference type="Pfam" id="PF13193"/>
    </source>
</evidence>
<evidence type="ECO:0000259" key="1">
    <source>
        <dbReference type="Pfam" id="PF00501"/>
    </source>
</evidence>
<dbReference type="Gene3D" id="3.30.300.30">
    <property type="match status" value="1"/>
</dbReference>
<dbReference type="PROSITE" id="PS00455">
    <property type="entry name" value="AMP_BINDING"/>
    <property type="match status" value="1"/>
</dbReference>
<feature type="domain" description="AMP-binding enzyme C-terminal" evidence="2">
    <location>
        <begin position="410"/>
        <end position="485"/>
    </location>
</feature>
<name>A0A2L2XE15_9FIRM</name>
<dbReference type="InterPro" id="IPR042099">
    <property type="entry name" value="ANL_N_sf"/>
</dbReference>
<dbReference type="SUPFAM" id="SSF56801">
    <property type="entry name" value="Acetyl-CoA synthetase-like"/>
    <property type="match status" value="1"/>
</dbReference>
<comment type="caution">
    <text evidence="3">The sequence shown here is derived from an EMBL/GenBank/DDBJ whole genome shotgun (WGS) entry which is preliminary data.</text>
</comment>
<accession>A0A2L2XE15</accession>
<keyword evidence="3" id="KW-0436">Ligase</keyword>
<dbReference type="InterPro" id="IPR025110">
    <property type="entry name" value="AMP-bd_C"/>
</dbReference>
<proteinExistence type="predicted"/>
<dbReference type="Gene3D" id="3.40.50.12780">
    <property type="entry name" value="N-terminal domain of ligase-like"/>
    <property type="match status" value="1"/>
</dbReference>
<dbReference type="PANTHER" id="PTHR43767:SF1">
    <property type="entry name" value="NONRIBOSOMAL PEPTIDE SYNTHASE PES1 (EUROFUNG)-RELATED"/>
    <property type="match status" value="1"/>
</dbReference>
<evidence type="ECO:0000313" key="4">
    <source>
        <dbReference type="Proteomes" id="UP000239549"/>
    </source>
</evidence>
<feature type="domain" description="AMP-dependent synthetase/ligase" evidence="1">
    <location>
        <begin position="4"/>
        <end position="359"/>
    </location>
</feature>
<dbReference type="Proteomes" id="UP000239549">
    <property type="component" value="Unassembled WGS sequence"/>
</dbReference>
<reference evidence="4" key="1">
    <citation type="submission" date="2018-02" db="EMBL/GenBank/DDBJ databases">
        <title>Genome sequence of Desulfocucumis palustris strain NAW-5.</title>
        <authorList>
            <person name="Watanabe M."/>
            <person name="Kojima H."/>
            <person name="Fukui M."/>
        </authorList>
    </citation>
    <scope>NUCLEOTIDE SEQUENCE [LARGE SCALE GENOMIC DNA]</scope>
    <source>
        <strain evidence="4">NAW-5</strain>
    </source>
</reference>
<dbReference type="PANTHER" id="PTHR43767">
    <property type="entry name" value="LONG-CHAIN-FATTY-ACID--COA LIGASE"/>
    <property type="match status" value="1"/>
</dbReference>
<dbReference type="InterPro" id="IPR045851">
    <property type="entry name" value="AMP-bd_C_sf"/>
</dbReference>
<sequence>MLRYNAYSFPNQIALLEQERNVTYGQLNYEVNSFASGLQALNIKKGDHIACILRNSIVFVAVYFAAAKIGAVLVPFNYFLKPTEWENLVGHCNPKLIICDTFFTDSLMSIESTRQIPVIWAGENTPHGAFSYEEIINNRSKLEVHSPVKGKDVCNIIYTSGTTGSPKGVIRTHSNNLWANIQMAHFSQYQRGEINLFIGPPFTMRFINIFSPAMFSGAEIILMEEFDPEIVIRTIEEKKVNRLFLPPAYWEDLINHERFNSYDKSNLKYIITGTYTTPAELKQNLQEAFPSASIFEIWGATEGGLIGSCPEDIKRKPASIGLPMAFNDVKILDERLQEVPHDKIGELAIRGPSVSDGYYKNTKTTGESLGKSGWFMTGDLARADKDGYLYIVDRKSEVINIGNFKIYPGEIQHLLNYHPKVMESLIFGLPSSSNAKFIAAAIVPRNGIHIPADEINNYINGYIANYKKPKVIYFVDELPKTATDKIIRCKEIHNSLALRKPDLVLEYPRELV</sequence>
<keyword evidence="4" id="KW-1185">Reference proteome</keyword>
<dbReference type="InterPro" id="IPR020845">
    <property type="entry name" value="AMP-binding_CS"/>
</dbReference>
<dbReference type="RefSeq" id="WP_231702631.1">
    <property type="nucleotide sequence ID" value="NZ_BFAV01000036.1"/>
</dbReference>
<dbReference type="Pfam" id="PF13193">
    <property type="entry name" value="AMP-binding_C"/>
    <property type="match status" value="1"/>
</dbReference>
<dbReference type="AlphaFoldDB" id="A0A2L2XE15"/>
<gene>
    <name evidence="3" type="ORF">DCCM_0672</name>
</gene>
<protein>
    <submittedName>
        <fullName evidence="3">Long-chain-fatty-acid--CoA ligase</fullName>
    </submittedName>
</protein>
<dbReference type="InterPro" id="IPR050237">
    <property type="entry name" value="ATP-dep_AMP-bd_enzyme"/>
</dbReference>
<dbReference type="GO" id="GO:0016878">
    <property type="term" value="F:acid-thiol ligase activity"/>
    <property type="evidence" value="ECO:0007669"/>
    <property type="project" value="UniProtKB-ARBA"/>
</dbReference>
<dbReference type="Pfam" id="PF00501">
    <property type="entry name" value="AMP-binding"/>
    <property type="match status" value="1"/>
</dbReference>